<dbReference type="Proteomes" id="UP000515369">
    <property type="component" value="Chromosome"/>
</dbReference>
<keyword evidence="1" id="KW-0670">Pyruvate</keyword>
<dbReference type="Pfam" id="PF13714">
    <property type="entry name" value="PEP_mutase"/>
    <property type="match status" value="1"/>
</dbReference>
<evidence type="ECO:0000313" key="2">
    <source>
        <dbReference type="Proteomes" id="UP000515369"/>
    </source>
</evidence>
<reference evidence="1 2" key="1">
    <citation type="submission" date="2020-07" db="EMBL/GenBank/DDBJ databases">
        <title>Spirosoma foliorum sp. nov., isolated from the leaves on the Nejang mountain Korea, Republic of.</title>
        <authorList>
            <person name="Ho H."/>
            <person name="Lee Y.-J."/>
            <person name="Nurcahyanto D.-A."/>
            <person name="Kim S.-G."/>
        </authorList>
    </citation>
    <scope>NUCLEOTIDE SEQUENCE [LARGE SCALE GENOMIC DNA]</scope>
    <source>
        <strain evidence="1 2">PL0136</strain>
    </source>
</reference>
<organism evidence="1 2">
    <name type="scientific">Spirosoma foliorum</name>
    <dbReference type="NCBI Taxonomy" id="2710596"/>
    <lineage>
        <taxon>Bacteria</taxon>
        <taxon>Pseudomonadati</taxon>
        <taxon>Bacteroidota</taxon>
        <taxon>Cytophagia</taxon>
        <taxon>Cytophagales</taxon>
        <taxon>Cytophagaceae</taxon>
        <taxon>Spirosoma</taxon>
    </lineage>
</organism>
<dbReference type="InterPro" id="IPR015813">
    <property type="entry name" value="Pyrv/PenolPyrv_kinase-like_dom"/>
</dbReference>
<gene>
    <name evidence="1" type="ORF">H3H32_07190</name>
</gene>
<evidence type="ECO:0000313" key="1">
    <source>
        <dbReference type="EMBL" id="QMW04706.1"/>
    </source>
</evidence>
<dbReference type="KEGG" id="sfol:H3H32_07190"/>
<dbReference type="RefSeq" id="WP_182462058.1">
    <property type="nucleotide sequence ID" value="NZ_CP059732.1"/>
</dbReference>
<dbReference type="GO" id="GO:0016829">
    <property type="term" value="F:lyase activity"/>
    <property type="evidence" value="ECO:0007669"/>
    <property type="project" value="UniProtKB-KW"/>
</dbReference>
<dbReference type="AlphaFoldDB" id="A0A7G5H0R4"/>
<keyword evidence="1" id="KW-0456">Lyase</keyword>
<sequence>MMTAALSAQVAQRITRVISVPLSVDFENGYSDDLAIVAENVKPLLDLGVAGLTT</sequence>
<keyword evidence="2" id="KW-1185">Reference proteome</keyword>
<proteinExistence type="predicted"/>
<protein>
    <submittedName>
        <fullName evidence="1">Isocitrate lyase/phosphoenolpyruvate mutase family protein</fullName>
    </submittedName>
</protein>
<accession>A0A7G5H0R4</accession>
<dbReference type="Gene3D" id="3.20.20.60">
    <property type="entry name" value="Phosphoenolpyruvate-binding domains"/>
    <property type="match status" value="1"/>
</dbReference>
<dbReference type="InterPro" id="IPR040442">
    <property type="entry name" value="Pyrv_kinase-like_dom_sf"/>
</dbReference>
<dbReference type="SUPFAM" id="SSF51621">
    <property type="entry name" value="Phosphoenolpyruvate/pyruvate domain"/>
    <property type="match status" value="1"/>
</dbReference>
<dbReference type="EMBL" id="CP059732">
    <property type="protein sequence ID" value="QMW04706.1"/>
    <property type="molecule type" value="Genomic_DNA"/>
</dbReference>
<name>A0A7G5H0R4_9BACT</name>